<dbReference type="GO" id="GO:0007017">
    <property type="term" value="P:microtubule-based process"/>
    <property type="evidence" value="ECO:0000318"/>
    <property type="project" value="GO_Central"/>
</dbReference>
<feature type="region of interest" description="Disordered" evidence="4">
    <location>
        <begin position="1253"/>
        <end position="1295"/>
    </location>
</feature>
<dbReference type="InterPro" id="IPR027417">
    <property type="entry name" value="P-loop_NTPase"/>
</dbReference>
<feature type="coiled-coil region" evidence="3">
    <location>
        <begin position="443"/>
        <end position="470"/>
    </location>
</feature>
<dbReference type="HOGENOM" id="CLU_008815_0_0_1"/>
<keyword evidence="2" id="KW-0547">Nucleotide-binding</keyword>
<dbReference type="GO" id="GO:0003777">
    <property type="term" value="F:microtubule motor activity"/>
    <property type="evidence" value="ECO:0007669"/>
    <property type="project" value="InterPro"/>
</dbReference>
<dbReference type="KEGG" id="smo:SELMODRAFT_448912"/>
<gene>
    <name evidence="6" type="ORF">SELMODRAFT_448912</name>
</gene>
<keyword evidence="1 2" id="KW-0505">Motor protein</keyword>
<feature type="compositionally biased region" description="Low complexity" evidence="4">
    <location>
        <begin position="779"/>
        <end position="801"/>
    </location>
</feature>
<sequence>MGESSAFRSWSWEVPAFEPRSSSAANSTLWSDEDGDDLHALTAKVGLLSGRFVFRQGARSEFLEIRQEANDLQEYSSVKLDRVTRYLGVLADKTRKLDRTTAEYELRLAILRKEKCLHFNELVSSKGSTRVFVRARPKLSDETSTALSFPDECTVIINRAGEKSSRLQPVEFRFDRVYEPRTSQGEFFQDIQPLVQSALDGYNVSIFACGSSGSGKTYTLEGPSHDRGMYFRAFEELFDLSNGEATPSSKFTFYVTMFELCNDQVQDLLANVATVAEGPVNKIQMESSVELLQLEAENPSSFARIFKAGLQNQQINGFKAKNMSSPCLTVTIHVGYSNSSTGEKQYSKLSLVDVPGTEQQMTTEGVSPCFSSLVEVISALVSKRDHVPYANSKLARILSDSLGGDSKTLLILNISPSDVSLDVTKAWLKIAKFCNDSSRTLQNRIYEEQNQELRIEVEMLKNSLKASEDQCALLFKEMQKSWKSPSTAGGDDSIERKFEKDQIVQLKTQVAQFAKYDRDQKAELASRASKILALEDKLQELTLQLSEMRARESQKIEKVIRTTSDLNGTSPAAREEELAKRDDLIERLHEENEKLFQRLTDRGIFSPKIRQPDPPAIDNLTLGDSVKDSAKRSPYNQVPSTNLNNNTNTNKSTPEMTNALQKTNFKSTPAGEYLTSALSDFDPDHYQGLAAISDAANKLLMLVLAAVIKAGATREHEMLEEIRGAVFAFIRKLEPRKVMDTMLVSRVRILYVRSLLARAAELQEIKVPSVDRFFEKVGSKSSRTSSNGSSPTRSPVSSHLHSSSRKDLIDGENIPSFKINLKREKASKLSSIVLKLRGIDQETWKQHLTGAKLREMNEEARNYAIGNKKLAALFVHTPAGELQREIRGWLAENFEFLSLTGTDNASGALGQLELLSTAIMDGWMAGLGIPTRSTTDALGQLFSEYTKHVYMSQLQHLKDVAATLATEEAEDLAQVTKVRSALESIDHRRRKILQQMRNDPALLTKEEGGSPLRCPSSASEEARIASLISLEDICNQAEEIRKEAPLKATFTSKKKFMLSRLDSLVSQTSALLSIDHACAHKFIKAARRATEAAAAASDGATRRRTASSDDGKSGELSSSSGDWGNDASMNPASEVVQWSVLQFNNGTDTPFIIKCGATSLMQLVIKAQASNKSSESSEAAGREVVAIVPSPSILSGLSLEEIKQALQPLPEAFRQLAMARTADGTRARYSRLYKTLAVRVPALRSSAEHFDTDFAGGGGIKTTPQHSRSLQQQRQQRQHIHARRASESDNFLSDY</sequence>
<feature type="region of interest" description="Disordered" evidence="4">
    <location>
        <begin position="778"/>
        <end position="809"/>
    </location>
</feature>
<evidence type="ECO:0000256" key="1">
    <source>
        <dbReference type="ARBA" id="ARBA00023175"/>
    </source>
</evidence>
<dbReference type="PROSITE" id="PS50067">
    <property type="entry name" value="KINESIN_MOTOR_2"/>
    <property type="match status" value="1"/>
</dbReference>
<dbReference type="PANTHER" id="PTHR47972">
    <property type="entry name" value="KINESIN-LIKE PROTEIN KLP-3"/>
    <property type="match status" value="1"/>
</dbReference>
<feature type="binding site" evidence="2">
    <location>
        <begin position="210"/>
        <end position="217"/>
    </location>
    <ligand>
        <name>ATP</name>
        <dbReference type="ChEBI" id="CHEBI:30616"/>
    </ligand>
</feature>
<evidence type="ECO:0000256" key="2">
    <source>
        <dbReference type="PROSITE-ProRule" id="PRU00283"/>
    </source>
</evidence>
<keyword evidence="3" id="KW-0175">Coiled coil</keyword>
<dbReference type="Proteomes" id="UP000001514">
    <property type="component" value="Unassembled WGS sequence"/>
</dbReference>
<reference evidence="6 7" key="1">
    <citation type="journal article" date="2011" name="Science">
        <title>The Selaginella genome identifies genetic changes associated with the evolution of vascular plants.</title>
        <authorList>
            <person name="Banks J.A."/>
            <person name="Nishiyama T."/>
            <person name="Hasebe M."/>
            <person name="Bowman J.L."/>
            <person name="Gribskov M."/>
            <person name="dePamphilis C."/>
            <person name="Albert V.A."/>
            <person name="Aono N."/>
            <person name="Aoyama T."/>
            <person name="Ambrose B.A."/>
            <person name="Ashton N.W."/>
            <person name="Axtell M.J."/>
            <person name="Barker E."/>
            <person name="Barker M.S."/>
            <person name="Bennetzen J.L."/>
            <person name="Bonawitz N.D."/>
            <person name="Chapple C."/>
            <person name="Cheng C."/>
            <person name="Correa L.G."/>
            <person name="Dacre M."/>
            <person name="DeBarry J."/>
            <person name="Dreyer I."/>
            <person name="Elias M."/>
            <person name="Engstrom E.M."/>
            <person name="Estelle M."/>
            <person name="Feng L."/>
            <person name="Finet C."/>
            <person name="Floyd S.K."/>
            <person name="Frommer W.B."/>
            <person name="Fujita T."/>
            <person name="Gramzow L."/>
            <person name="Gutensohn M."/>
            <person name="Harholt J."/>
            <person name="Hattori M."/>
            <person name="Heyl A."/>
            <person name="Hirai T."/>
            <person name="Hiwatashi Y."/>
            <person name="Ishikawa M."/>
            <person name="Iwata M."/>
            <person name="Karol K.G."/>
            <person name="Koehler B."/>
            <person name="Kolukisaoglu U."/>
            <person name="Kubo M."/>
            <person name="Kurata T."/>
            <person name="Lalonde S."/>
            <person name="Li K."/>
            <person name="Li Y."/>
            <person name="Litt A."/>
            <person name="Lyons E."/>
            <person name="Manning G."/>
            <person name="Maruyama T."/>
            <person name="Michael T.P."/>
            <person name="Mikami K."/>
            <person name="Miyazaki S."/>
            <person name="Morinaga S."/>
            <person name="Murata T."/>
            <person name="Mueller-Roeber B."/>
            <person name="Nelson D.R."/>
            <person name="Obara M."/>
            <person name="Oguri Y."/>
            <person name="Olmstead R.G."/>
            <person name="Onodera N."/>
            <person name="Petersen B.L."/>
            <person name="Pils B."/>
            <person name="Prigge M."/>
            <person name="Rensing S.A."/>
            <person name="Riano-Pachon D.M."/>
            <person name="Roberts A.W."/>
            <person name="Sato Y."/>
            <person name="Scheller H.V."/>
            <person name="Schulz B."/>
            <person name="Schulz C."/>
            <person name="Shakirov E.V."/>
            <person name="Shibagaki N."/>
            <person name="Shinohara N."/>
            <person name="Shippen D.E."/>
            <person name="Soerensen I."/>
            <person name="Sotooka R."/>
            <person name="Sugimoto N."/>
            <person name="Sugita M."/>
            <person name="Sumikawa N."/>
            <person name="Tanurdzic M."/>
            <person name="Theissen G."/>
            <person name="Ulvskov P."/>
            <person name="Wakazuki S."/>
            <person name="Weng J.K."/>
            <person name="Willats W.W."/>
            <person name="Wipf D."/>
            <person name="Wolf P.G."/>
            <person name="Yang L."/>
            <person name="Zimmer A.D."/>
            <person name="Zhu Q."/>
            <person name="Mitros T."/>
            <person name="Hellsten U."/>
            <person name="Loque D."/>
            <person name="Otillar R."/>
            <person name="Salamov A."/>
            <person name="Schmutz J."/>
            <person name="Shapiro H."/>
            <person name="Lindquist E."/>
            <person name="Lucas S."/>
            <person name="Rokhsar D."/>
            <person name="Grigoriev I.V."/>
        </authorList>
    </citation>
    <scope>NUCLEOTIDE SEQUENCE [LARGE SCALE GENOMIC DNA]</scope>
</reference>
<protein>
    <recommendedName>
        <fullName evidence="5">Kinesin motor domain-containing protein</fullName>
    </recommendedName>
</protein>
<comment type="similarity">
    <text evidence="2">Belongs to the TRAFAC class myosin-kinesin ATPase superfamily. Kinesin family.</text>
</comment>
<dbReference type="GO" id="GO:0007018">
    <property type="term" value="P:microtubule-based movement"/>
    <property type="evidence" value="ECO:0007669"/>
    <property type="project" value="InterPro"/>
</dbReference>
<dbReference type="STRING" id="88036.D8TB51"/>
<dbReference type="InterPro" id="IPR027640">
    <property type="entry name" value="Kinesin-like_fam"/>
</dbReference>
<feature type="coiled-coil region" evidence="3">
    <location>
        <begin position="531"/>
        <end position="594"/>
    </location>
</feature>
<keyword evidence="7" id="KW-1185">Reference proteome</keyword>
<dbReference type="SUPFAM" id="SSF52540">
    <property type="entry name" value="P-loop containing nucleoside triphosphate hydrolases"/>
    <property type="match status" value="1"/>
</dbReference>
<dbReference type="Gene3D" id="3.40.850.10">
    <property type="entry name" value="Kinesin motor domain"/>
    <property type="match status" value="1"/>
</dbReference>
<dbReference type="InterPro" id="IPR001752">
    <property type="entry name" value="Kinesin_motor_dom"/>
</dbReference>
<feature type="compositionally biased region" description="Low complexity" evidence="4">
    <location>
        <begin position="1265"/>
        <end position="1275"/>
    </location>
</feature>
<dbReference type="GO" id="GO:0015630">
    <property type="term" value="C:microtubule cytoskeleton"/>
    <property type="evidence" value="ECO:0000318"/>
    <property type="project" value="GO_Central"/>
</dbReference>
<proteinExistence type="inferred from homology"/>
<dbReference type="Gramene" id="EFJ06120">
    <property type="protein sequence ID" value="EFJ06120"/>
    <property type="gene ID" value="SELMODRAFT_448912"/>
</dbReference>
<keyword evidence="2" id="KW-0067">ATP-binding</keyword>
<dbReference type="GO" id="GO:0008017">
    <property type="term" value="F:microtubule binding"/>
    <property type="evidence" value="ECO:0000318"/>
    <property type="project" value="GO_Central"/>
</dbReference>
<dbReference type="InterPro" id="IPR036961">
    <property type="entry name" value="Kinesin_motor_dom_sf"/>
</dbReference>
<dbReference type="InParanoid" id="D8TB51"/>
<dbReference type="Pfam" id="PF00225">
    <property type="entry name" value="Kinesin"/>
    <property type="match status" value="1"/>
</dbReference>
<evidence type="ECO:0000256" key="4">
    <source>
        <dbReference type="SAM" id="MobiDB-lite"/>
    </source>
</evidence>
<organism evidence="7">
    <name type="scientific">Selaginella moellendorffii</name>
    <name type="common">Spikemoss</name>
    <dbReference type="NCBI Taxonomy" id="88036"/>
    <lineage>
        <taxon>Eukaryota</taxon>
        <taxon>Viridiplantae</taxon>
        <taxon>Streptophyta</taxon>
        <taxon>Embryophyta</taxon>
        <taxon>Tracheophyta</taxon>
        <taxon>Lycopodiopsida</taxon>
        <taxon>Selaginellales</taxon>
        <taxon>Selaginellaceae</taxon>
        <taxon>Selaginella</taxon>
    </lineage>
</organism>
<dbReference type="SMART" id="SM00129">
    <property type="entry name" value="KISc"/>
    <property type="match status" value="1"/>
</dbReference>
<name>D8TB51_SELML</name>
<feature type="compositionally biased region" description="Polar residues" evidence="4">
    <location>
        <begin position="1115"/>
        <end position="1128"/>
    </location>
</feature>
<dbReference type="PANTHER" id="PTHR47972:SF22">
    <property type="entry name" value="KINESIN-LIKE PROTEIN KIN-14A-RELATED"/>
    <property type="match status" value="1"/>
</dbReference>
<feature type="domain" description="Kinesin motor" evidence="5">
    <location>
        <begin position="128"/>
        <end position="437"/>
    </location>
</feature>
<dbReference type="PRINTS" id="PR00380">
    <property type="entry name" value="KINESINHEAVY"/>
</dbReference>
<evidence type="ECO:0000313" key="7">
    <source>
        <dbReference type="Proteomes" id="UP000001514"/>
    </source>
</evidence>
<dbReference type="GO" id="GO:0005524">
    <property type="term" value="F:ATP binding"/>
    <property type="evidence" value="ECO:0007669"/>
    <property type="project" value="UniProtKB-UniRule"/>
</dbReference>
<evidence type="ECO:0000256" key="3">
    <source>
        <dbReference type="SAM" id="Coils"/>
    </source>
</evidence>
<feature type="region of interest" description="Disordered" evidence="4">
    <location>
        <begin position="1093"/>
        <end position="1128"/>
    </location>
</feature>
<evidence type="ECO:0000313" key="6">
    <source>
        <dbReference type="EMBL" id="EFJ06120.1"/>
    </source>
</evidence>
<evidence type="ECO:0000259" key="5">
    <source>
        <dbReference type="PROSITE" id="PS50067"/>
    </source>
</evidence>
<dbReference type="eggNOG" id="KOG0239">
    <property type="taxonomic scope" value="Eukaryota"/>
</dbReference>
<accession>D8TB51</accession>
<feature type="compositionally biased region" description="Low complexity" evidence="4">
    <location>
        <begin position="641"/>
        <end position="650"/>
    </location>
</feature>
<feature type="region of interest" description="Disordered" evidence="4">
    <location>
        <begin position="627"/>
        <end position="651"/>
    </location>
</feature>
<dbReference type="EMBL" id="GL377707">
    <property type="protein sequence ID" value="EFJ06120.1"/>
    <property type="molecule type" value="Genomic_DNA"/>
</dbReference>